<protein>
    <recommendedName>
        <fullName evidence="4">Glycosyl transferase family 2</fullName>
    </recommendedName>
</protein>
<organism evidence="2 3">
    <name type="scientific">Massilia norwichensis</name>
    <dbReference type="NCBI Taxonomy" id="1442366"/>
    <lineage>
        <taxon>Bacteria</taxon>
        <taxon>Pseudomonadati</taxon>
        <taxon>Pseudomonadota</taxon>
        <taxon>Betaproteobacteria</taxon>
        <taxon>Burkholderiales</taxon>
        <taxon>Oxalobacteraceae</taxon>
        <taxon>Telluria group</taxon>
        <taxon>Massilia</taxon>
    </lineage>
</organism>
<gene>
    <name evidence="2" type="ORF">NX782_17610</name>
</gene>
<keyword evidence="3" id="KW-1185">Reference proteome</keyword>
<feature type="region of interest" description="Disordered" evidence="1">
    <location>
        <begin position="311"/>
        <end position="347"/>
    </location>
</feature>
<proteinExistence type="predicted"/>
<name>A0ABT2AA71_9BURK</name>
<evidence type="ECO:0000313" key="3">
    <source>
        <dbReference type="Proteomes" id="UP001205560"/>
    </source>
</evidence>
<dbReference type="Proteomes" id="UP001205560">
    <property type="component" value="Unassembled WGS sequence"/>
</dbReference>
<comment type="caution">
    <text evidence="2">The sequence shown here is derived from an EMBL/GenBank/DDBJ whole genome shotgun (WGS) entry which is preliminary data.</text>
</comment>
<feature type="compositionally biased region" description="Polar residues" evidence="1">
    <location>
        <begin position="337"/>
        <end position="347"/>
    </location>
</feature>
<reference evidence="2 3" key="1">
    <citation type="submission" date="2022-08" db="EMBL/GenBank/DDBJ databases">
        <title>Reclassification of Massilia species as members of the genera Telluria, Duganella, Pseudoduganella, Mokoshia gen. nov. and Zemynaea gen. nov. using orthogonal and non-orthogonal genome-based approaches.</title>
        <authorList>
            <person name="Bowman J.P."/>
        </authorList>
    </citation>
    <scope>NUCLEOTIDE SEQUENCE [LARGE SCALE GENOMIC DNA]</scope>
    <source>
        <strain evidence="2 3">LMG 28164</strain>
    </source>
</reference>
<evidence type="ECO:0008006" key="4">
    <source>
        <dbReference type="Google" id="ProtNLM"/>
    </source>
</evidence>
<sequence length="347" mass="38055">MYNNIAPWTVAIIAARESIDILTRCITATLAACASNGAVIDVVINGNADLAEQTAALVRSGALEQGPSKVRVWSIAVGDKAHAWNQYVHHIWPGSEIAYFVDGYVAARRDAFTALRRRLAESPEALGVTGVPSVGRSAAKARQYMIQHGGFQGNMHALSSEAMVGIRERGLRLPLGLYRTDSLVGALLLLKLAPESVNWEPKRIVVAADATWDIPGHVPFAFRNIKAQFKRILRQAQGELENRALREHMTVQRLPAQQLPETASELVNQWIMAQPQQARALLKRPTCRYAAYKLRDQRDWSAAKLPLRLLHGSDGSEDSQELDRSSGTELRSPIESGISTAGVSVNQ</sequence>
<dbReference type="RefSeq" id="WP_258846784.1">
    <property type="nucleotide sequence ID" value="NZ_JANUGX010000022.1"/>
</dbReference>
<evidence type="ECO:0000256" key="1">
    <source>
        <dbReference type="SAM" id="MobiDB-lite"/>
    </source>
</evidence>
<accession>A0ABT2AA71</accession>
<evidence type="ECO:0000313" key="2">
    <source>
        <dbReference type="EMBL" id="MCS0591010.1"/>
    </source>
</evidence>
<dbReference type="EMBL" id="JANUGX010000022">
    <property type="protein sequence ID" value="MCS0591010.1"/>
    <property type="molecule type" value="Genomic_DNA"/>
</dbReference>